<dbReference type="InterPro" id="IPR050188">
    <property type="entry name" value="RluA_PseudoU_synthase"/>
</dbReference>
<evidence type="ECO:0000256" key="3">
    <source>
        <dbReference type="ARBA" id="ARBA00033164"/>
    </source>
</evidence>
<dbReference type="Proteomes" id="UP000006502">
    <property type="component" value="Chromosome"/>
</dbReference>
<dbReference type="KEGG" id="mhl:MHLP_00505"/>
<reference evidence="6" key="2">
    <citation type="submission" date="2012-07" db="EMBL/GenBank/DDBJ databases">
        <title>Complete genome sequence of 'Candidatus Mycoplasma haemolamae'.</title>
        <authorList>
            <person name="Guimaraes A.M.S."/>
            <person name="Toth B."/>
            <person name="Santos A.P."/>
            <person name="Nascimento N.C."/>
            <person name="Sojka J.E."/>
            <person name="Messick J.B."/>
        </authorList>
    </citation>
    <scope>NUCLEOTIDE SEQUENCE [LARGE SCALE GENOMIC DNA]</scope>
    <source>
        <strain evidence="6">Purdue</strain>
    </source>
</reference>
<dbReference type="PATRIC" id="fig|1212765.3.peg.126"/>
<organism evidence="5 6">
    <name type="scientific">Mycoplasma haematolamae (strain Purdue)</name>
    <dbReference type="NCBI Taxonomy" id="1212765"/>
    <lineage>
        <taxon>Bacteria</taxon>
        <taxon>Bacillati</taxon>
        <taxon>Mycoplasmatota</taxon>
        <taxon>Mollicutes</taxon>
        <taxon>Mycoplasmataceae</taxon>
        <taxon>Mycoplasma</taxon>
    </lineage>
</organism>
<dbReference type="EMBL" id="CP003731">
    <property type="protein sequence ID" value="AFO51681.1"/>
    <property type="molecule type" value="Genomic_DNA"/>
</dbReference>
<dbReference type="Gene3D" id="3.30.2350.10">
    <property type="entry name" value="Pseudouridine synthase"/>
    <property type="match status" value="1"/>
</dbReference>
<name>I7CEL1_MYCHA</name>
<evidence type="ECO:0000313" key="6">
    <source>
        <dbReference type="Proteomes" id="UP000006502"/>
    </source>
</evidence>
<dbReference type="HOGENOM" id="CLU_016902_1_0_14"/>
<dbReference type="InterPro" id="IPR020103">
    <property type="entry name" value="PsdUridine_synth_cat_dom_sf"/>
</dbReference>
<evidence type="ECO:0000256" key="1">
    <source>
        <dbReference type="ARBA" id="ARBA00000073"/>
    </source>
</evidence>
<reference evidence="5 6" key="1">
    <citation type="journal article" date="2012" name="J. Bacteriol.">
        <title>Genome Sequence of "Candidatus Mycoplasma haemolamae" Strain Purdue, a Red Blood Cell Pathogen of Alpacas (Vicugna pacos) and Llamas (Lama glama).</title>
        <authorList>
            <person name="Guimaraes A.M."/>
            <person name="Toth B."/>
            <person name="Santos A.P."/>
            <person name="do Nascimento N.C."/>
            <person name="Kritchevsky J.E."/>
            <person name="Messick J.B."/>
        </authorList>
    </citation>
    <scope>NUCLEOTIDE SEQUENCE [LARGE SCALE GENOMIC DNA]</scope>
    <source>
        <strain evidence="5 6">Purdue</strain>
    </source>
</reference>
<dbReference type="GO" id="GO:0003723">
    <property type="term" value="F:RNA binding"/>
    <property type="evidence" value="ECO:0007669"/>
    <property type="project" value="InterPro"/>
</dbReference>
<comment type="catalytic activity">
    <reaction evidence="1">
        <text>a uridine in RNA = a pseudouridine in RNA</text>
        <dbReference type="Rhea" id="RHEA:48348"/>
        <dbReference type="Rhea" id="RHEA-COMP:12068"/>
        <dbReference type="Rhea" id="RHEA-COMP:12069"/>
        <dbReference type="ChEBI" id="CHEBI:65314"/>
        <dbReference type="ChEBI" id="CHEBI:65315"/>
    </reaction>
</comment>
<proteinExistence type="predicted"/>
<dbReference type="GO" id="GO:0009982">
    <property type="term" value="F:pseudouridine synthase activity"/>
    <property type="evidence" value="ECO:0007669"/>
    <property type="project" value="InterPro"/>
</dbReference>
<keyword evidence="6" id="KW-1185">Reference proteome</keyword>
<dbReference type="GO" id="GO:0001522">
    <property type="term" value="P:pseudouridine synthesis"/>
    <property type="evidence" value="ECO:0007669"/>
    <property type="project" value="InterPro"/>
</dbReference>
<protein>
    <recommendedName>
        <fullName evidence="2">RNA pseudouridylate synthase</fullName>
    </recommendedName>
    <alternativeName>
        <fullName evidence="3">RNA-uridine isomerase</fullName>
    </alternativeName>
</protein>
<feature type="domain" description="Pseudouridine synthase RsuA/RluA-like" evidence="4">
    <location>
        <begin position="105"/>
        <end position="256"/>
    </location>
</feature>
<dbReference type="Pfam" id="PF00849">
    <property type="entry name" value="PseudoU_synth_2"/>
    <property type="match status" value="1"/>
</dbReference>
<dbReference type="STRING" id="1212765.MHLP_00505"/>
<accession>I7CEL1</accession>
<dbReference type="GO" id="GO:0140098">
    <property type="term" value="F:catalytic activity, acting on RNA"/>
    <property type="evidence" value="ECO:0007669"/>
    <property type="project" value="UniProtKB-ARBA"/>
</dbReference>
<evidence type="ECO:0000256" key="2">
    <source>
        <dbReference type="ARBA" id="ARBA00031870"/>
    </source>
</evidence>
<dbReference type="SUPFAM" id="SSF55120">
    <property type="entry name" value="Pseudouridine synthase"/>
    <property type="match status" value="1"/>
</dbReference>
<dbReference type="InterPro" id="IPR006145">
    <property type="entry name" value="PsdUridine_synth_RsuA/RluA"/>
</dbReference>
<evidence type="ECO:0000313" key="5">
    <source>
        <dbReference type="EMBL" id="AFO51681.1"/>
    </source>
</evidence>
<gene>
    <name evidence="5" type="ordered locus">MHLP_00505</name>
</gene>
<dbReference type="GO" id="GO:0006396">
    <property type="term" value="P:RNA processing"/>
    <property type="evidence" value="ECO:0007669"/>
    <property type="project" value="UniProtKB-ARBA"/>
</dbReference>
<dbReference type="CDD" id="cd02869">
    <property type="entry name" value="PseudoU_synth_RluA_like"/>
    <property type="match status" value="1"/>
</dbReference>
<dbReference type="AlphaFoldDB" id="I7CEL1"/>
<sequence length="327" mass="38113">MLSELELRIDDPKWEGYSLWKYVKQTIPYYTKLLIIKELRLKKILVNGQSSFFQYKLQLGDKIYILVLPEKDSLRPFKSTTSYLEKRQNFKGVSVKDQIIFENQHLLIVNKKEGQIVQADPSSSSPSLEEIVQSNYKTSEGLEYLPKFVHRLDRPVRGLLLAAKSAKAHNLLSEALRNHSLKKVYRALVIGKWDSKVQELEHWILDKGKRVTVYQKTVPDSKYSKLLVKRLKVFSNSSYLEIELITGRKNQIRAQLGWAGHPILGDRKYYSKEIKKNFKEELNREKKGGWNPKKIALVSYQIVFPEYLVSELELPKSSFSLPKDRLV</sequence>
<dbReference type="PANTHER" id="PTHR21600">
    <property type="entry name" value="MITOCHONDRIAL RNA PSEUDOURIDINE SYNTHASE"/>
    <property type="match status" value="1"/>
</dbReference>
<evidence type="ECO:0000259" key="4">
    <source>
        <dbReference type="Pfam" id="PF00849"/>
    </source>
</evidence>